<protein>
    <submittedName>
        <fullName evidence="1">Uncharacterized protein</fullName>
    </submittedName>
</protein>
<dbReference type="AlphaFoldDB" id="A0A095UYZ8"/>
<accession>A0A095UYZ8</accession>
<reference evidence="1 2" key="1">
    <citation type="submission" date="2014-09" db="EMBL/GenBank/DDBJ databases">
        <title>Whole Genome Shotgun of Flavobacterium aquatile LMG 4008.</title>
        <authorList>
            <person name="Gale A.N."/>
            <person name="Pipes S.E."/>
            <person name="Newman J.D."/>
        </authorList>
    </citation>
    <scope>NUCLEOTIDE SEQUENCE [LARGE SCALE GENOMIC DNA]</scope>
    <source>
        <strain evidence="1 2">LMG 4008</strain>
    </source>
</reference>
<name>A0A095UYZ8_9FLAO</name>
<sequence length="155" mass="18298">MEQIENPSFSDYDELVYEATTYIFSNPVNSKSEEFLYAVKIAQFWMNRDTEFGMPIFGVFHTKLTKENNQKFFYVIAMMHYNLIQKIEKNRVIKFVKVEGVKFSDLPEVQEVQYEGAKILLNYAKQKDNNFPLNSDMQVYIEANENGTLKEVLFK</sequence>
<comment type="caution">
    <text evidence="1">The sequence shown here is derived from an EMBL/GenBank/DDBJ whole genome shotgun (WGS) entry which is preliminary data.</text>
</comment>
<dbReference type="EMBL" id="JRHH01000004">
    <property type="protein sequence ID" value="KGD67805.1"/>
    <property type="molecule type" value="Genomic_DNA"/>
</dbReference>
<gene>
    <name evidence="1" type="ORF">LG45_11845</name>
</gene>
<organism evidence="1 2">
    <name type="scientific">Flavobacterium aquatile LMG 4008 = ATCC 11947</name>
    <dbReference type="NCBI Taxonomy" id="1453498"/>
    <lineage>
        <taxon>Bacteria</taxon>
        <taxon>Pseudomonadati</taxon>
        <taxon>Bacteroidota</taxon>
        <taxon>Flavobacteriia</taxon>
        <taxon>Flavobacteriales</taxon>
        <taxon>Flavobacteriaceae</taxon>
        <taxon>Flavobacterium</taxon>
    </lineage>
</organism>
<proteinExistence type="predicted"/>
<keyword evidence="2" id="KW-1185">Reference proteome</keyword>
<evidence type="ECO:0000313" key="1">
    <source>
        <dbReference type="EMBL" id="KGD67805.1"/>
    </source>
</evidence>
<dbReference type="eggNOG" id="ENOG5032XJM">
    <property type="taxonomic scope" value="Bacteria"/>
</dbReference>
<evidence type="ECO:0000313" key="2">
    <source>
        <dbReference type="Proteomes" id="UP000029554"/>
    </source>
</evidence>
<dbReference type="Proteomes" id="UP000029554">
    <property type="component" value="Unassembled WGS sequence"/>
</dbReference>